<evidence type="ECO:0000259" key="4">
    <source>
        <dbReference type="PROSITE" id="PS50932"/>
    </source>
</evidence>
<evidence type="ECO:0000256" key="1">
    <source>
        <dbReference type="ARBA" id="ARBA00023015"/>
    </source>
</evidence>
<dbReference type="SMART" id="SM00354">
    <property type="entry name" value="HTH_LACI"/>
    <property type="match status" value="1"/>
</dbReference>
<dbReference type="InterPro" id="IPR000843">
    <property type="entry name" value="HTH_LacI"/>
</dbReference>
<comment type="caution">
    <text evidence="5">The sequence shown here is derived from an EMBL/GenBank/DDBJ whole genome shotgun (WGS) entry which is preliminary data.</text>
</comment>
<dbReference type="Pfam" id="PF00356">
    <property type="entry name" value="LacI"/>
    <property type="match status" value="1"/>
</dbReference>
<dbReference type="Gene3D" id="1.10.260.40">
    <property type="entry name" value="lambda repressor-like DNA-binding domains"/>
    <property type="match status" value="1"/>
</dbReference>
<reference evidence="6" key="1">
    <citation type="journal article" date="2019" name="Int. J. Syst. Evol. Microbiol.">
        <title>The Global Catalogue of Microorganisms (GCM) 10K type strain sequencing project: providing services to taxonomists for standard genome sequencing and annotation.</title>
        <authorList>
            <consortium name="The Broad Institute Genomics Platform"/>
            <consortium name="The Broad Institute Genome Sequencing Center for Infectious Disease"/>
            <person name="Wu L."/>
            <person name="Ma J."/>
        </authorList>
    </citation>
    <scope>NUCLEOTIDE SEQUENCE [LARGE SCALE GENOMIC DNA]</scope>
    <source>
        <strain evidence="6">CGMCC 4.7645</strain>
    </source>
</reference>
<dbReference type="PANTHER" id="PTHR30146">
    <property type="entry name" value="LACI-RELATED TRANSCRIPTIONAL REPRESSOR"/>
    <property type="match status" value="1"/>
</dbReference>
<dbReference type="CDD" id="cd01392">
    <property type="entry name" value="HTH_LacI"/>
    <property type="match status" value="1"/>
</dbReference>
<dbReference type="PANTHER" id="PTHR30146:SF155">
    <property type="entry name" value="ALANINE RACEMASE"/>
    <property type="match status" value="1"/>
</dbReference>
<dbReference type="GO" id="GO:0003677">
    <property type="term" value="F:DNA binding"/>
    <property type="evidence" value="ECO:0007669"/>
    <property type="project" value="UniProtKB-KW"/>
</dbReference>
<accession>A0ABW5FXU4</accession>
<dbReference type="Proteomes" id="UP001597417">
    <property type="component" value="Unassembled WGS sequence"/>
</dbReference>
<dbReference type="InterPro" id="IPR046335">
    <property type="entry name" value="LacI/GalR-like_sensor"/>
</dbReference>
<dbReference type="InterPro" id="IPR028082">
    <property type="entry name" value="Peripla_BP_I"/>
</dbReference>
<dbReference type="RefSeq" id="WP_378267349.1">
    <property type="nucleotide sequence ID" value="NZ_JBHUKR010000011.1"/>
</dbReference>
<dbReference type="SUPFAM" id="SSF53822">
    <property type="entry name" value="Periplasmic binding protein-like I"/>
    <property type="match status" value="1"/>
</dbReference>
<evidence type="ECO:0000313" key="6">
    <source>
        <dbReference type="Proteomes" id="UP001597417"/>
    </source>
</evidence>
<dbReference type="Pfam" id="PF13377">
    <property type="entry name" value="Peripla_BP_3"/>
    <property type="match status" value="1"/>
</dbReference>
<gene>
    <name evidence="5" type="ORF">ACFSXZ_23755</name>
</gene>
<name>A0ABW5FXU4_9PSEU</name>
<dbReference type="PROSITE" id="PS50932">
    <property type="entry name" value="HTH_LACI_2"/>
    <property type="match status" value="1"/>
</dbReference>
<feature type="domain" description="HTH lacI-type" evidence="4">
    <location>
        <begin position="4"/>
        <end position="58"/>
    </location>
</feature>
<sequence length="341" mass="36654">MKRPTMSDIARAAGLSKGAVSYALNGRPGVSEPTRRRVLRIAEELGWVPNTAARALSADRAGAVGLAFARPARILGLEPFFMQLISGIEAVLAERSLALVLQVVPDVDAECEVYRRWWAARRVDGVIMVDHRVSDPRLDVLAELGLPAVVAGGRPERAGIGSVWADDRVPMRSLVEFLAELGHRSVARVAGLTELRHVTTRTAAFERVAAERGMRVRVVDGDFSAEEGARLTRELLRGRKRPTAIVFDNDVMAVAGLAVAQELGVAVPTELSIVSWEDSPLCRLVHPPLTALARDIPAFGMTAARTLADILDGGEPHAVQAETLSLAVRGTTAPPQVTAKR</sequence>
<protein>
    <submittedName>
        <fullName evidence="5">LacI family DNA-binding transcriptional regulator</fullName>
    </submittedName>
</protein>
<keyword evidence="2 5" id="KW-0238">DNA-binding</keyword>
<dbReference type="InterPro" id="IPR010982">
    <property type="entry name" value="Lambda_DNA-bd_dom_sf"/>
</dbReference>
<dbReference type="CDD" id="cd06267">
    <property type="entry name" value="PBP1_LacI_sugar_binding-like"/>
    <property type="match status" value="1"/>
</dbReference>
<dbReference type="EMBL" id="JBHUKR010000011">
    <property type="protein sequence ID" value="MFD2419352.1"/>
    <property type="molecule type" value="Genomic_DNA"/>
</dbReference>
<keyword evidence="1" id="KW-0805">Transcription regulation</keyword>
<proteinExistence type="predicted"/>
<dbReference type="Gene3D" id="3.40.50.2300">
    <property type="match status" value="2"/>
</dbReference>
<keyword evidence="6" id="KW-1185">Reference proteome</keyword>
<evidence type="ECO:0000256" key="2">
    <source>
        <dbReference type="ARBA" id="ARBA00023125"/>
    </source>
</evidence>
<organism evidence="5 6">
    <name type="scientific">Amycolatopsis pigmentata</name>
    <dbReference type="NCBI Taxonomy" id="450801"/>
    <lineage>
        <taxon>Bacteria</taxon>
        <taxon>Bacillati</taxon>
        <taxon>Actinomycetota</taxon>
        <taxon>Actinomycetes</taxon>
        <taxon>Pseudonocardiales</taxon>
        <taxon>Pseudonocardiaceae</taxon>
        <taxon>Amycolatopsis</taxon>
    </lineage>
</organism>
<evidence type="ECO:0000256" key="3">
    <source>
        <dbReference type="ARBA" id="ARBA00023163"/>
    </source>
</evidence>
<evidence type="ECO:0000313" key="5">
    <source>
        <dbReference type="EMBL" id="MFD2419352.1"/>
    </source>
</evidence>
<keyword evidence="3" id="KW-0804">Transcription</keyword>
<dbReference type="SUPFAM" id="SSF47413">
    <property type="entry name" value="lambda repressor-like DNA-binding domains"/>
    <property type="match status" value="1"/>
</dbReference>